<keyword evidence="2" id="KW-0812">Transmembrane</keyword>
<comment type="caution">
    <text evidence="3">The sequence shown here is derived from an EMBL/GenBank/DDBJ whole genome shotgun (WGS) entry which is preliminary data.</text>
</comment>
<feature type="transmembrane region" description="Helical" evidence="2">
    <location>
        <begin position="70"/>
        <end position="91"/>
    </location>
</feature>
<gene>
    <name evidence="3" type="ORF">JJJ17_05060</name>
</gene>
<feature type="region of interest" description="Disordered" evidence="1">
    <location>
        <begin position="122"/>
        <end position="167"/>
    </location>
</feature>
<feature type="compositionally biased region" description="Basic and acidic residues" evidence="1">
    <location>
        <begin position="28"/>
        <end position="44"/>
    </location>
</feature>
<evidence type="ECO:0000256" key="1">
    <source>
        <dbReference type="SAM" id="MobiDB-lite"/>
    </source>
</evidence>
<keyword evidence="4" id="KW-1185">Reference proteome</keyword>
<keyword evidence="2" id="KW-1133">Transmembrane helix</keyword>
<dbReference type="Proteomes" id="UP000640485">
    <property type="component" value="Unassembled WGS sequence"/>
</dbReference>
<organism evidence="3 4">
    <name type="scientific">Paracoccus caeni</name>
    <dbReference type="NCBI Taxonomy" id="657651"/>
    <lineage>
        <taxon>Bacteria</taxon>
        <taxon>Pseudomonadati</taxon>
        <taxon>Pseudomonadota</taxon>
        <taxon>Alphaproteobacteria</taxon>
        <taxon>Rhodobacterales</taxon>
        <taxon>Paracoccaceae</taxon>
        <taxon>Paracoccus</taxon>
    </lineage>
</organism>
<feature type="compositionally biased region" description="Basic and acidic residues" evidence="1">
    <location>
        <begin position="136"/>
        <end position="152"/>
    </location>
</feature>
<accession>A0A934SCB6</accession>
<feature type="region of interest" description="Disordered" evidence="1">
    <location>
        <begin position="1"/>
        <end position="62"/>
    </location>
</feature>
<evidence type="ECO:0000313" key="4">
    <source>
        <dbReference type="Proteomes" id="UP000640485"/>
    </source>
</evidence>
<reference evidence="3" key="1">
    <citation type="submission" date="2021-01" db="EMBL/GenBank/DDBJ databases">
        <title>Paracoccus amoyensis sp. nov., isolated from the surface seawater along the coast of Xiamen Island, China.</title>
        <authorList>
            <person name="Lyu L."/>
        </authorList>
    </citation>
    <scope>NUCLEOTIDE SEQUENCE</scope>
    <source>
        <strain evidence="3">MJ17</strain>
    </source>
</reference>
<evidence type="ECO:0000256" key="2">
    <source>
        <dbReference type="SAM" id="Phobius"/>
    </source>
</evidence>
<sequence length="253" mass="27650">MAANDEDIQQMTEADRTSETRFGPRPVPEGHRKAADYPYHDRVSSRVIPSGRVSPDGRSAYPTPSLTSKILVFGGVALGVAGATAGAVLAARKIAGLIGGDQDNARGSRRASVAPRFAELDEDEREAMRSRVRAQSRHDSREAARLRAEASRKRDRPRRNVAREMTDTANDLSSGLDGLGKALFSAFTGFRSVAGQATGIVSEFAAAADQLRNILGNGEPQRHARDDTRAEEVEADQDSFRQQERERQRTHRL</sequence>
<feature type="region of interest" description="Disordered" evidence="1">
    <location>
        <begin position="215"/>
        <end position="253"/>
    </location>
</feature>
<dbReference type="EMBL" id="JAEPRQ010000001">
    <property type="protein sequence ID" value="MBK4215292.1"/>
    <property type="molecule type" value="Genomic_DNA"/>
</dbReference>
<proteinExistence type="predicted"/>
<feature type="compositionally biased region" description="Basic and acidic residues" evidence="1">
    <location>
        <begin position="220"/>
        <end position="247"/>
    </location>
</feature>
<dbReference type="AlphaFoldDB" id="A0A934SCB6"/>
<protein>
    <submittedName>
        <fullName evidence="3">Uncharacterized protein</fullName>
    </submittedName>
</protein>
<dbReference type="RefSeq" id="WP_200684215.1">
    <property type="nucleotide sequence ID" value="NZ_JAEPRQ010000001.1"/>
</dbReference>
<evidence type="ECO:0000313" key="3">
    <source>
        <dbReference type="EMBL" id="MBK4215292.1"/>
    </source>
</evidence>
<name>A0A934SCB6_9RHOB</name>
<keyword evidence="2" id="KW-0472">Membrane</keyword>